<keyword evidence="1" id="KW-0812">Transmembrane</keyword>
<dbReference type="AlphaFoldDB" id="A0A848GCS0"/>
<feature type="transmembrane region" description="Helical" evidence="1">
    <location>
        <begin position="91"/>
        <end position="111"/>
    </location>
</feature>
<feature type="transmembrane region" description="Helical" evidence="1">
    <location>
        <begin position="64"/>
        <end position="85"/>
    </location>
</feature>
<keyword evidence="3" id="KW-1185">Reference proteome</keyword>
<gene>
    <name evidence="2" type="ORF">HHL15_25605</name>
</gene>
<evidence type="ECO:0000313" key="2">
    <source>
        <dbReference type="EMBL" id="NML29124.1"/>
    </source>
</evidence>
<proteinExistence type="predicted"/>
<dbReference type="Proteomes" id="UP000580043">
    <property type="component" value="Unassembled WGS sequence"/>
</dbReference>
<protein>
    <submittedName>
        <fullName evidence="2">Uncharacterized protein</fullName>
    </submittedName>
</protein>
<feature type="transmembrane region" description="Helical" evidence="1">
    <location>
        <begin position="38"/>
        <end position="57"/>
    </location>
</feature>
<name>A0A848GCS0_9RHOO</name>
<keyword evidence="1" id="KW-1133">Transmembrane helix</keyword>
<evidence type="ECO:0000256" key="1">
    <source>
        <dbReference type="SAM" id="Phobius"/>
    </source>
</evidence>
<evidence type="ECO:0000313" key="3">
    <source>
        <dbReference type="Proteomes" id="UP000580043"/>
    </source>
</evidence>
<dbReference type="EMBL" id="JABBGA010000053">
    <property type="protein sequence ID" value="NML29124.1"/>
    <property type="molecule type" value="Genomic_DNA"/>
</dbReference>
<keyword evidence="1" id="KW-0472">Membrane</keyword>
<accession>A0A848GCS0</accession>
<sequence length="127" mass="13088">MRFRPTPSTVLCLASCAAALLLPFTVVGLPASASAILGVSLLALPFLILSAATLFTAGRLANSLLVLLSLLAFIPWLVSVGATAWFQLGLIGAAFLGALMGLAAAFVAWLVHRFAQRRPGIGVQGEA</sequence>
<comment type="caution">
    <text evidence="2">The sequence shown here is derived from an EMBL/GenBank/DDBJ whole genome shotgun (WGS) entry which is preliminary data.</text>
</comment>
<organism evidence="2 3">
    <name type="scientific">Zoogloea dura</name>
    <dbReference type="NCBI Taxonomy" id="2728840"/>
    <lineage>
        <taxon>Bacteria</taxon>
        <taxon>Pseudomonadati</taxon>
        <taxon>Pseudomonadota</taxon>
        <taxon>Betaproteobacteria</taxon>
        <taxon>Rhodocyclales</taxon>
        <taxon>Zoogloeaceae</taxon>
        <taxon>Zoogloea</taxon>
    </lineage>
</organism>
<reference evidence="2 3" key="1">
    <citation type="submission" date="2020-04" db="EMBL/GenBank/DDBJ databases">
        <title>Zoogloea sp. G-4-1-14 isolated from soil.</title>
        <authorList>
            <person name="Dahal R.H."/>
        </authorList>
    </citation>
    <scope>NUCLEOTIDE SEQUENCE [LARGE SCALE GENOMIC DNA]</scope>
    <source>
        <strain evidence="2 3">G-4-1-14</strain>
    </source>
</reference>